<evidence type="ECO:0000313" key="1">
    <source>
        <dbReference type="EMBL" id="VDM67176.1"/>
    </source>
</evidence>
<proteinExistence type="predicted"/>
<organism evidence="1 2">
    <name type="scientific">Strongylus vulgaris</name>
    <name type="common">Blood worm</name>
    <dbReference type="NCBI Taxonomy" id="40348"/>
    <lineage>
        <taxon>Eukaryota</taxon>
        <taxon>Metazoa</taxon>
        <taxon>Ecdysozoa</taxon>
        <taxon>Nematoda</taxon>
        <taxon>Chromadorea</taxon>
        <taxon>Rhabditida</taxon>
        <taxon>Rhabditina</taxon>
        <taxon>Rhabditomorpha</taxon>
        <taxon>Strongyloidea</taxon>
        <taxon>Strongylidae</taxon>
        <taxon>Strongylus</taxon>
    </lineage>
</organism>
<name>A0A3P7ICC9_STRVU</name>
<dbReference type="Proteomes" id="UP000270094">
    <property type="component" value="Unassembled WGS sequence"/>
</dbReference>
<evidence type="ECO:0000313" key="2">
    <source>
        <dbReference type="Proteomes" id="UP000270094"/>
    </source>
</evidence>
<gene>
    <name evidence="1" type="ORF">SVUK_LOCUS2174</name>
</gene>
<reference evidence="1 2" key="1">
    <citation type="submission" date="2018-11" db="EMBL/GenBank/DDBJ databases">
        <authorList>
            <consortium name="Pathogen Informatics"/>
        </authorList>
    </citation>
    <scope>NUCLEOTIDE SEQUENCE [LARGE SCALE GENOMIC DNA]</scope>
</reference>
<accession>A0A3P7ICC9</accession>
<keyword evidence="2" id="KW-1185">Reference proteome</keyword>
<dbReference type="EMBL" id="UYYB01004820">
    <property type="protein sequence ID" value="VDM67176.1"/>
    <property type="molecule type" value="Genomic_DNA"/>
</dbReference>
<protein>
    <submittedName>
        <fullName evidence="1">Uncharacterized protein</fullName>
    </submittedName>
</protein>
<sequence>MSAAATEGPPEAKKFRIDLPTQVPTTFLLNDGSLFNVKDLSPFSLDHAARAEMRSYFLAHYYETGSRMVKK</sequence>
<dbReference type="AlphaFoldDB" id="A0A3P7ICC9"/>